<evidence type="ECO:0000313" key="4">
    <source>
        <dbReference type="EMBL" id="OGZ98584.1"/>
    </source>
</evidence>
<dbReference type="Proteomes" id="UP000179023">
    <property type="component" value="Unassembled WGS sequence"/>
</dbReference>
<dbReference type="CDD" id="cd16295">
    <property type="entry name" value="TTHA0252-CPSF-like_MBL-fold"/>
    <property type="match status" value="1"/>
</dbReference>
<dbReference type="InterPro" id="IPR001279">
    <property type="entry name" value="Metallo-B-lactamas"/>
</dbReference>
<evidence type="ECO:0000259" key="3">
    <source>
        <dbReference type="SMART" id="SM01027"/>
    </source>
</evidence>
<evidence type="ECO:0000313" key="5">
    <source>
        <dbReference type="Proteomes" id="UP000179023"/>
    </source>
</evidence>
<dbReference type="Gene3D" id="3.40.50.10890">
    <property type="match status" value="1"/>
</dbReference>
<dbReference type="AlphaFoldDB" id="A0A1G2KGL7"/>
<keyword evidence="1" id="KW-0378">Hydrolase</keyword>
<dbReference type="EMBL" id="MHQI01000062">
    <property type="protein sequence ID" value="OGZ98584.1"/>
    <property type="molecule type" value="Genomic_DNA"/>
</dbReference>
<dbReference type="GO" id="GO:0016787">
    <property type="term" value="F:hydrolase activity"/>
    <property type="evidence" value="ECO:0007669"/>
    <property type="project" value="UniProtKB-KW"/>
</dbReference>
<dbReference type="SUPFAM" id="SSF56281">
    <property type="entry name" value="Metallo-hydrolase/oxidoreductase"/>
    <property type="match status" value="1"/>
</dbReference>
<gene>
    <name evidence="4" type="ORF">A3C07_03965</name>
</gene>
<dbReference type="GO" id="GO:0004521">
    <property type="term" value="F:RNA endonuclease activity"/>
    <property type="evidence" value="ECO:0007669"/>
    <property type="project" value="TreeGrafter"/>
</dbReference>
<dbReference type="InterPro" id="IPR036866">
    <property type="entry name" value="RibonucZ/Hydroxyglut_hydro"/>
</dbReference>
<dbReference type="PANTHER" id="PTHR11203:SF37">
    <property type="entry name" value="INTEGRATOR COMPLEX SUBUNIT 11"/>
    <property type="match status" value="1"/>
</dbReference>
<protein>
    <recommendedName>
        <fullName evidence="6">MBL fold hydrolase</fullName>
    </recommendedName>
</protein>
<organism evidence="4 5">
    <name type="scientific">Candidatus Sungbacteria bacterium RIFCSPHIGHO2_02_FULL_47_11</name>
    <dbReference type="NCBI Taxonomy" id="1802270"/>
    <lineage>
        <taxon>Bacteria</taxon>
        <taxon>Candidatus Sungiibacteriota</taxon>
    </lineage>
</organism>
<evidence type="ECO:0000259" key="2">
    <source>
        <dbReference type="SMART" id="SM00849"/>
    </source>
</evidence>
<reference evidence="4 5" key="1">
    <citation type="journal article" date="2016" name="Nat. Commun.">
        <title>Thousands of microbial genomes shed light on interconnected biogeochemical processes in an aquifer system.</title>
        <authorList>
            <person name="Anantharaman K."/>
            <person name="Brown C.T."/>
            <person name="Hug L.A."/>
            <person name="Sharon I."/>
            <person name="Castelle C.J."/>
            <person name="Probst A.J."/>
            <person name="Thomas B.C."/>
            <person name="Singh A."/>
            <person name="Wilkins M.J."/>
            <person name="Karaoz U."/>
            <person name="Brodie E.L."/>
            <person name="Williams K.H."/>
            <person name="Hubbard S.S."/>
            <person name="Banfield J.F."/>
        </authorList>
    </citation>
    <scope>NUCLEOTIDE SEQUENCE [LARGE SCALE GENOMIC DNA]</scope>
</reference>
<comment type="caution">
    <text evidence="4">The sequence shown here is derived from an EMBL/GenBank/DDBJ whole genome shotgun (WGS) entry which is preliminary data.</text>
</comment>
<dbReference type="Pfam" id="PF07521">
    <property type="entry name" value="RMMBL"/>
    <property type="match status" value="1"/>
</dbReference>
<dbReference type="SMART" id="SM01027">
    <property type="entry name" value="Beta-Casp"/>
    <property type="match status" value="1"/>
</dbReference>
<dbReference type="PANTHER" id="PTHR11203">
    <property type="entry name" value="CLEAVAGE AND POLYADENYLATION SPECIFICITY FACTOR FAMILY MEMBER"/>
    <property type="match status" value="1"/>
</dbReference>
<dbReference type="InterPro" id="IPR050698">
    <property type="entry name" value="MBL"/>
</dbReference>
<proteinExistence type="predicted"/>
<dbReference type="InterPro" id="IPR022712">
    <property type="entry name" value="Beta_Casp"/>
</dbReference>
<dbReference type="Pfam" id="PF10996">
    <property type="entry name" value="Beta-Casp"/>
    <property type="match status" value="1"/>
</dbReference>
<feature type="domain" description="Metallo-beta-lactamase" evidence="2">
    <location>
        <begin position="13"/>
        <end position="228"/>
    </location>
</feature>
<dbReference type="STRING" id="1802270.A3C07_03965"/>
<name>A0A1G2KGL7_9BACT</name>
<feature type="domain" description="Beta-Casp" evidence="3">
    <location>
        <begin position="233"/>
        <end position="358"/>
    </location>
</feature>
<sequence length="443" mass="50217">MKLSFHGGAREVTGACYLFETAKTKILVDCGLFQGCDEYADMNFADFKFNPREIDALFVTHAHIDHVGRIPKLVREGFSGKIYSTPPTRDIAALLLEDALSLAKREERELFTQNDLGKTLSLWEEVPYHTDIEVGDMRARLDEAGHILGSALVEIRAEGKHLLFSGDLGNAPSEFLPEPDRVRGVEYLVVESTYGNREHESAEERVQSLERAVEDVTARRGTLLIPAFATERTQDVLFLLNRMLFEKRIPEIPVFVDSPLAIRVTNVFEKYPLYYKKEIQSLFKDYPYLFKFKKLRMTETVEESKAINDVPPPKVVIAGSGMMQGGRILHHLRRHLSDSNSILLVVGYQAAGSLGRRLIDRAKIVKIFREEVPVWAEVRKINGFSAHADNPQLFSFVSSNRDTLKKVFVVQGEEAQALHLMQEVKDQLGIYAEAPVLYDTFEI</sequence>
<accession>A0A1G2KGL7</accession>
<dbReference type="SMART" id="SM00849">
    <property type="entry name" value="Lactamase_B"/>
    <property type="match status" value="1"/>
</dbReference>
<dbReference type="Gene3D" id="3.60.15.10">
    <property type="entry name" value="Ribonuclease Z/Hydroxyacylglutathione hydrolase-like"/>
    <property type="match status" value="1"/>
</dbReference>
<dbReference type="InterPro" id="IPR011108">
    <property type="entry name" value="RMMBL"/>
</dbReference>
<evidence type="ECO:0000256" key="1">
    <source>
        <dbReference type="ARBA" id="ARBA00022801"/>
    </source>
</evidence>
<evidence type="ECO:0008006" key="6">
    <source>
        <dbReference type="Google" id="ProtNLM"/>
    </source>
</evidence>
<dbReference type="Pfam" id="PF00753">
    <property type="entry name" value="Lactamase_B"/>
    <property type="match status" value="1"/>
</dbReference>